<comment type="subcellular location">
    <subcellularLocation>
        <location evidence="1">Cell inner membrane</location>
    </subcellularLocation>
    <subcellularLocation>
        <location evidence="12">Cell membrane</location>
        <topology evidence="12">Single-pass type II membrane protein</topology>
    </subcellularLocation>
</comment>
<evidence type="ECO:0000313" key="15">
    <source>
        <dbReference type="Proteomes" id="UP000075238"/>
    </source>
</evidence>
<evidence type="ECO:0000256" key="2">
    <source>
        <dbReference type="ARBA" id="ARBA00022475"/>
    </source>
</evidence>
<dbReference type="PANTHER" id="PTHR34128:SF2">
    <property type="entry name" value="CYTOCHROME C-TYPE BIOGENESIS PROTEIN CCME HOMOLOG, MITOCHONDRIAL"/>
    <property type="match status" value="1"/>
</dbReference>
<evidence type="ECO:0000256" key="13">
    <source>
        <dbReference type="PIRSR" id="PIRSR604329-50"/>
    </source>
</evidence>
<dbReference type="GO" id="GO:0046872">
    <property type="term" value="F:metal ion binding"/>
    <property type="evidence" value="ECO:0007669"/>
    <property type="project" value="UniProtKB-KW"/>
</dbReference>
<feature type="binding site" description="axial binding residue" evidence="12 13">
    <location>
        <position position="128"/>
    </location>
    <ligand>
        <name>heme</name>
        <dbReference type="ChEBI" id="CHEBI:30413"/>
    </ligand>
    <ligandPart>
        <name>Fe</name>
        <dbReference type="ChEBI" id="CHEBI:18248"/>
    </ligandPart>
</feature>
<dbReference type="PANTHER" id="PTHR34128">
    <property type="entry name" value="CYTOCHROME C-TYPE BIOGENESIS PROTEIN CCME HOMOLOG, MITOCHONDRIAL"/>
    <property type="match status" value="1"/>
</dbReference>
<dbReference type="RefSeq" id="WP_062799668.1">
    <property type="nucleotide sequence ID" value="NZ_CP014844.1"/>
</dbReference>
<name>A0A142JKB0_9BURK</name>
<protein>
    <recommendedName>
        <fullName evidence="12">Cytochrome c-type biogenesis protein CcmE</fullName>
    </recommendedName>
    <alternativeName>
        <fullName evidence="12">Cytochrome c maturation protein E</fullName>
    </alternativeName>
    <alternativeName>
        <fullName evidence="12">Heme chaperone CcmE</fullName>
    </alternativeName>
</protein>
<keyword evidence="10 12" id="KW-0472">Membrane</keyword>
<dbReference type="NCBIfam" id="NF009731">
    <property type="entry name" value="PRK13254.1-5"/>
    <property type="match status" value="1"/>
</dbReference>
<dbReference type="InterPro" id="IPR036127">
    <property type="entry name" value="CcmE-like_sf"/>
</dbReference>
<dbReference type="AlphaFoldDB" id="A0A142JKB0"/>
<evidence type="ECO:0000256" key="10">
    <source>
        <dbReference type="ARBA" id="ARBA00023136"/>
    </source>
</evidence>
<evidence type="ECO:0000256" key="9">
    <source>
        <dbReference type="ARBA" id="ARBA00023004"/>
    </source>
</evidence>
<evidence type="ECO:0000256" key="1">
    <source>
        <dbReference type="ARBA" id="ARBA00004533"/>
    </source>
</evidence>
<dbReference type="OrthoDB" id="9793584at2"/>
<dbReference type="Pfam" id="PF03100">
    <property type="entry name" value="CcmE"/>
    <property type="match status" value="1"/>
</dbReference>
<evidence type="ECO:0000256" key="8">
    <source>
        <dbReference type="ARBA" id="ARBA00022989"/>
    </source>
</evidence>
<sequence>MTPARKKRVYWILALVFGCGTAAALALTALQENISLFFTPSQIAAGKAPAGTRIRAGGLVEIGSLERTPDSLAVRFSVTDGARSIAVRYRGILPDLFREGQGIVALGRLDAVGTLHADEVLAKHDENYMPPEAMHALRQANGRGLLRDTSQEPYR</sequence>
<gene>
    <name evidence="12" type="primary">ccmE</name>
    <name evidence="12" type="synonym">cycJ</name>
    <name evidence="14" type="ORF">A2G96_12670</name>
</gene>
<dbReference type="STRING" id="1796606.A2G96_12670"/>
<keyword evidence="4 12" id="KW-0812">Transmembrane</keyword>
<keyword evidence="7 12" id="KW-0735">Signal-anchor</keyword>
<dbReference type="EMBL" id="CP014844">
    <property type="protein sequence ID" value="AMR78522.1"/>
    <property type="molecule type" value="Genomic_DNA"/>
</dbReference>
<dbReference type="Proteomes" id="UP000075238">
    <property type="component" value="Chromosome 1"/>
</dbReference>
<dbReference type="HAMAP" id="MF_01959">
    <property type="entry name" value="CcmE"/>
    <property type="match status" value="1"/>
</dbReference>
<reference evidence="14 15" key="1">
    <citation type="submission" date="2016-03" db="EMBL/GenBank/DDBJ databases">
        <title>Complete genome sequence of a novel chlorpyrifos degrading bacterium, Cupriavidus nantongensis sp. X1.</title>
        <authorList>
            <person name="Fang L."/>
        </authorList>
    </citation>
    <scope>NUCLEOTIDE SEQUENCE [LARGE SCALE GENOMIC DNA]</scope>
    <source>
        <strain evidence="14 15">X1</strain>
    </source>
</reference>
<keyword evidence="8 12" id="KW-1133">Transmembrane helix</keyword>
<feature type="binding site" description="covalent" evidence="12 13">
    <location>
        <position position="124"/>
    </location>
    <ligand>
        <name>heme</name>
        <dbReference type="ChEBI" id="CHEBI:30413"/>
    </ligand>
</feature>
<keyword evidence="2 12" id="KW-1003">Cell membrane</keyword>
<keyword evidence="5 12" id="KW-0479">Metal-binding</keyword>
<keyword evidence="9 12" id="KW-0408">Iron</keyword>
<comment type="similarity">
    <text evidence="12">Belongs to the CcmE/CycJ family.</text>
</comment>
<accession>A0A142JKB0</accession>
<keyword evidence="3 12" id="KW-0349">Heme</keyword>
<dbReference type="GO" id="GO:0017004">
    <property type="term" value="P:cytochrome complex assembly"/>
    <property type="evidence" value="ECO:0007669"/>
    <property type="project" value="UniProtKB-KW"/>
</dbReference>
<dbReference type="PROSITE" id="PS51257">
    <property type="entry name" value="PROKAR_LIPOPROTEIN"/>
    <property type="match status" value="1"/>
</dbReference>
<evidence type="ECO:0000256" key="11">
    <source>
        <dbReference type="ARBA" id="ARBA00056663"/>
    </source>
</evidence>
<dbReference type="GO" id="GO:0017003">
    <property type="term" value="P:protein-heme linkage"/>
    <property type="evidence" value="ECO:0007669"/>
    <property type="project" value="UniProtKB-UniRule"/>
</dbReference>
<evidence type="ECO:0000256" key="3">
    <source>
        <dbReference type="ARBA" id="ARBA00022617"/>
    </source>
</evidence>
<dbReference type="InterPro" id="IPR004329">
    <property type="entry name" value="CcmE"/>
</dbReference>
<evidence type="ECO:0000256" key="5">
    <source>
        <dbReference type="ARBA" id="ARBA00022723"/>
    </source>
</evidence>
<evidence type="ECO:0000256" key="7">
    <source>
        <dbReference type="ARBA" id="ARBA00022968"/>
    </source>
</evidence>
<comment type="function">
    <text evidence="11 12">Heme chaperone required for the biogenesis of c-type cytochromes. Transiently binds heme delivered by CcmC and transfers the heme to apo-cytochromes in a process facilitated by CcmF and CcmH.</text>
</comment>
<dbReference type="Gene3D" id="2.40.50.140">
    <property type="entry name" value="Nucleic acid-binding proteins"/>
    <property type="match status" value="1"/>
</dbReference>
<feature type="topological domain" description="Extracellular" evidence="12">
    <location>
        <begin position="30"/>
        <end position="155"/>
    </location>
</feature>
<feature type="topological domain" description="Cytoplasmic" evidence="12">
    <location>
        <begin position="1"/>
        <end position="8"/>
    </location>
</feature>
<dbReference type="InterPro" id="IPR012340">
    <property type="entry name" value="NA-bd_OB-fold"/>
</dbReference>
<keyword evidence="15" id="KW-1185">Reference proteome</keyword>
<dbReference type="GO" id="GO:0020037">
    <property type="term" value="F:heme binding"/>
    <property type="evidence" value="ECO:0007669"/>
    <property type="project" value="InterPro"/>
</dbReference>
<dbReference type="NCBIfam" id="NF009729">
    <property type="entry name" value="PRK13254.1-3"/>
    <property type="match status" value="1"/>
</dbReference>
<evidence type="ECO:0000313" key="14">
    <source>
        <dbReference type="EMBL" id="AMR78522.1"/>
    </source>
</evidence>
<evidence type="ECO:0000256" key="12">
    <source>
        <dbReference type="HAMAP-Rule" id="MF_01959"/>
    </source>
</evidence>
<evidence type="ECO:0000256" key="6">
    <source>
        <dbReference type="ARBA" id="ARBA00022748"/>
    </source>
</evidence>
<proteinExistence type="inferred from homology"/>
<dbReference type="FunFam" id="2.40.50.140:FF:000104">
    <property type="entry name" value="Cytochrome c-type biogenesis protein CcmE"/>
    <property type="match status" value="1"/>
</dbReference>
<keyword evidence="6 12" id="KW-0201">Cytochrome c-type biogenesis</keyword>
<evidence type="ECO:0000256" key="4">
    <source>
        <dbReference type="ARBA" id="ARBA00022692"/>
    </source>
</evidence>
<dbReference type="NCBIfam" id="NF009727">
    <property type="entry name" value="PRK13254.1-1"/>
    <property type="match status" value="1"/>
</dbReference>
<organism evidence="14 15">
    <name type="scientific">Cupriavidus nantongensis</name>
    <dbReference type="NCBI Taxonomy" id="1796606"/>
    <lineage>
        <taxon>Bacteria</taxon>
        <taxon>Pseudomonadati</taxon>
        <taxon>Pseudomonadota</taxon>
        <taxon>Betaproteobacteria</taxon>
        <taxon>Burkholderiales</taxon>
        <taxon>Burkholderiaceae</taxon>
        <taxon>Cupriavidus</taxon>
    </lineage>
</organism>
<dbReference type="GO" id="GO:0005886">
    <property type="term" value="C:plasma membrane"/>
    <property type="evidence" value="ECO:0007669"/>
    <property type="project" value="UniProtKB-SubCell"/>
</dbReference>
<dbReference type="KEGG" id="cnan:A2G96_12670"/>
<dbReference type="SUPFAM" id="SSF82093">
    <property type="entry name" value="Heme chaperone CcmE"/>
    <property type="match status" value="1"/>
</dbReference>